<feature type="transmembrane region" description="Helical" evidence="1">
    <location>
        <begin position="279"/>
        <end position="298"/>
    </location>
</feature>
<reference evidence="2" key="1">
    <citation type="submission" date="2019-11" db="EMBL/GenBank/DDBJ databases">
        <authorList>
            <person name="Feng L."/>
        </authorList>
    </citation>
    <scope>NUCLEOTIDE SEQUENCE</scope>
    <source>
        <strain evidence="2">RgnavusLFYP36</strain>
    </source>
</reference>
<keyword evidence="1" id="KW-0472">Membrane</keyword>
<protein>
    <submittedName>
        <fullName evidence="2">Uncharacterized protein</fullName>
    </submittedName>
</protein>
<evidence type="ECO:0000313" key="2">
    <source>
        <dbReference type="EMBL" id="VYU41275.1"/>
    </source>
</evidence>
<dbReference type="AlphaFoldDB" id="A0A6N3EMC6"/>
<keyword evidence="1" id="KW-0812">Transmembrane</keyword>
<dbReference type="EMBL" id="CACRUU010000083">
    <property type="protein sequence ID" value="VYU41275.1"/>
    <property type="molecule type" value="Genomic_DNA"/>
</dbReference>
<dbReference type="RefSeq" id="WP_156734413.1">
    <property type="nucleotide sequence ID" value="NZ_CACRUU010000083.1"/>
</dbReference>
<feature type="transmembrane region" description="Helical" evidence="1">
    <location>
        <begin position="159"/>
        <end position="177"/>
    </location>
</feature>
<proteinExistence type="predicted"/>
<accession>A0A6N3EMC6</accession>
<sequence>MRKIIDSVFRNIVVWFSLILVSFLAVVSFLFTSVFEWDESNQYLPEVIHYKSDIFIITLAVCVFIIFLLYRTKYLERISLISMKIFLFISVLVLSLGWIFLTRPVPVADDMMVSNAAVQFLNNDYSMLQKGGYVYQYVHQLGIIWLLEQIYRLFGAGNYLVYQMLNVLALCIVYGCLLKLSKKFFKTETAERITVVMLFMFCVPIFYTTFVYGNLLGLALSLLGFVFLLEYFENRKLRYAVAFVVCAVLAVLVKSNYQVAMIAMAAVLFVDCMKSKKGWNLLCIVLMFSLSFGAQAGLEKYYSARSGIELEKGASKLLWIAMGMQKGPLAEGWYDVSLIDMMNEASETGKTEGEVALNHIQESLKGFSENKKGAVEFYYHKIVSQWNEPSFEALWISNHQPDQHPDGISKIAATFYYGRTGKILYKWFDVIHFLILSMAGIGIWKRRKQMELGELLLLTTVLGGFFFHILWEAKSQYIWTYFILLIPTASGGIREVGIWLDARRRKHS</sequence>
<feature type="transmembrane region" description="Helical" evidence="1">
    <location>
        <begin position="54"/>
        <end position="70"/>
    </location>
</feature>
<keyword evidence="1" id="KW-1133">Transmembrane helix</keyword>
<organism evidence="2">
    <name type="scientific">Mediterraneibacter gnavus</name>
    <name type="common">Ruminococcus gnavus</name>
    <dbReference type="NCBI Taxonomy" id="33038"/>
    <lineage>
        <taxon>Bacteria</taxon>
        <taxon>Bacillati</taxon>
        <taxon>Bacillota</taxon>
        <taxon>Clostridia</taxon>
        <taxon>Lachnospirales</taxon>
        <taxon>Lachnospiraceae</taxon>
        <taxon>Mediterraneibacter</taxon>
    </lineage>
</organism>
<gene>
    <name evidence="2" type="ORF">RGLFYP36_01450</name>
</gene>
<evidence type="ECO:0000256" key="1">
    <source>
        <dbReference type="SAM" id="Phobius"/>
    </source>
</evidence>
<feature type="transmembrane region" description="Helical" evidence="1">
    <location>
        <begin position="82"/>
        <end position="101"/>
    </location>
</feature>
<feature type="transmembrane region" description="Helical" evidence="1">
    <location>
        <begin position="239"/>
        <end position="267"/>
    </location>
</feature>
<name>A0A6N3EMC6_MEDGN</name>
<feature type="transmembrane region" description="Helical" evidence="1">
    <location>
        <begin position="12"/>
        <end position="34"/>
    </location>
</feature>
<feature type="transmembrane region" description="Helical" evidence="1">
    <location>
        <begin position="477"/>
        <end position="500"/>
    </location>
</feature>
<feature type="transmembrane region" description="Helical" evidence="1">
    <location>
        <begin position="452"/>
        <end position="471"/>
    </location>
</feature>